<dbReference type="Proteomes" id="UP000573599">
    <property type="component" value="Unassembled WGS sequence"/>
</dbReference>
<evidence type="ECO:0000256" key="1">
    <source>
        <dbReference type="SAM" id="MobiDB-lite"/>
    </source>
</evidence>
<organism evidence="2 3">
    <name type="scientific">Pedococcus badiiscoriae</name>
    <dbReference type="NCBI Taxonomy" id="642776"/>
    <lineage>
        <taxon>Bacteria</taxon>
        <taxon>Bacillati</taxon>
        <taxon>Actinomycetota</taxon>
        <taxon>Actinomycetes</taxon>
        <taxon>Micrococcales</taxon>
        <taxon>Intrasporangiaceae</taxon>
        <taxon>Pedococcus</taxon>
    </lineage>
</organism>
<proteinExistence type="predicted"/>
<evidence type="ECO:0000313" key="3">
    <source>
        <dbReference type="Proteomes" id="UP000573599"/>
    </source>
</evidence>
<dbReference type="RefSeq" id="WP_420372039.1">
    <property type="nucleotide sequence ID" value="NZ_JACCAB010000001.1"/>
</dbReference>
<dbReference type="Gene3D" id="1.10.8.1060">
    <property type="entry name" value="Corynebacterium glutamicum thioredoxin-dependent arsenate reductase, N-terminal domain"/>
    <property type="match status" value="1"/>
</dbReference>
<reference evidence="2 3" key="1">
    <citation type="submission" date="2020-07" db="EMBL/GenBank/DDBJ databases">
        <title>Sequencing the genomes of 1000 actinobacteria strains.</title>
        <authorList>
            <person name="Klenk H.-P."/>
        </authorList>
    </citation>
    <scope>NUCLEOTIDE SEQUENCE [LARGE SCALE GENOMIC DNA]</scope>
    <source>
        <strain evidence="2 3">DSM 23987</strain>
    </source>
</reference>
<name>A0A852WDB5_9MICO</name>
<protein>
    <submittedName>
        <fullName evidence="2">Uncharacterized protein</fullName>
    </submittedName>
</protein>
<dbReference type="EMBL" id="JACCAB010000001">
    <property type="protein sequence ID" value="NYG07267.1"/>
    <property type="molecule type" value="Genomic_DNA"/>
</dbReference>
<keyword evidence="3" id="KW-1185">Reference proteome</keyword>
<evidence type="ECO:0000313" key="2">
    <source>
        <dbReference type="EMBL" id="NYG07267.1"/>
    </source>
</evidence>
<feature type="region of interest" description="Disordered" evidence="1">
    <location>
        <begin position="63"/>
        <end position="87"/>
    </location>
</feature>
<accession>A0A852WDB5</accession>
<sequence>MSGLDEDAALVKVSEGLSARFPAVDPATVRSVVAEARSSFDGPVRDYVPLLVERVSAERLRALESASSSPGGPGATVGDGASRTSRS</sequence>
<comment type="caution">
    <text evidence="2">The sequence shown here is derived from an EMBL/GenBank/DDBJ whole genome shotgun (WGS) entry which is preliminary data.</text>
</comment>
<dbReference type="NCBIfam" id="NF046112">
    <property type="entry name" value="MSMEG_6209_Nter"/>
    <property type="match status" value="1"/>
</dbReference>
<dbReference type="AlphaFoldDB" id="A0A852WDB5"/>
<gene>
    <name evidence="2" type="ORF">BJ986_001754</name>
</gene>